<evidence type="ECO:0000256" key="1">
    <source>
        <dbReference type="SAM" id="Coils"/>
    </source>
</evidence>
<evidence type="ECO:0008006" key="5">
    <source>
        <dbReference type="Google" id="ProtNLM"/>
    </source>
</evidence>
<reference evidence="3 4" key="1">
    <citation type="submission" date="2018-08" db="EMBL/GenBank/DDBJ databases">
        <title>Murine metabolic-syndrome-specific gut microbial biobank.</title>
        <authorList>
            <person name="Liu C."/>
        </authorList>
    </citation>
    <scope>NUCLEOTIDE SEQUENCE [LARGE SCALE GENOMIC DNA]</scope>
    <source>
        <strain evidence="3 4">1XD21-27</strain>
    </source>
</reference>
<dbReference type="EMBL" id="QXWP01000003">
    <property type="protein sequence ID" value="NBH30533.1"/>
    <property type="molecule type" value="Genomic_DNA"/>
</dbReference>
<dbReference type="Proteomes" id="UP000481807">
    <property type="component" value="Unassembled WGS sequence"/>
</dbReference>
<dbReference type="RefSeq" id="WP_160175564.1">
    <property type="nucleotide sequence ID" value="NZ_QXWP01000003.1"/>
</dbReference>
<dbReference type="AlphaFoldDB" id="A0AB36BGA5"/>
<feature type="region of interest" description="Disordered" evidence="2">
    <location>
        <begin position="146"/>
        <end position="177"/>
    </location>
</feature>
<sequence>MKREFLRGLGVEEDAIQKIIDEHHDGLQSYKEKADKVDSLKEQLETANEEIKTRDSQIEELKNKAGDNEELNNKLEEMQQENANYKQKVQDVQLNKAIEVALAKENAVKPEHAIKLIDTDNLEVDEDGNVKGLDEYMSNFKEENSYLFEQPKATGNSPVDGTNPTGNDGITQEQFNKMTYSQKVELKNSDPDKFYQLTE</sequence>
<evidence type="ECO:0000256" key="2">
    <source>
        <dbReference type="SAM" id="MobiDB-lite"/>
    </source>
</evidence>
<proteinExistence type="predicted"/>
<evidence type="ECO:0000313" key="4">
    <source>
        <dbReference type="Proteomes" id="UP000481807"/>
    </source>
</evidence>
<feature type="coiled-coil region" evidence="1">
    <location>
        <begin position="27"/>
        <end position="95"/>
    </location>
</feature>
<protein>
    <recommendedName>
        <fullName evidence="5">Scaffolding protein</fullName>
    </recommendedName>
</protein>
<organism evidence="3 4">
    <name type="scientific">Staphylococcus warneri</name>
    <dbReference type="NCBI Taxonomy" id="1292"/>
    <lineage>
        <taxon>Bacteria</taxon>
        <taxon>Bacillati</taxon>
        <taxon>Bacillota</taxon>
        <taxon>Bacilli</taxon>
        <taxon>Bacillales</taxon>
        <taxon>Staphylococcaceae</taxon>
        <taxon>Staphylococcus</taxon>
    </lineage>
</organism>
<dbReference type="Pfam" id="PF06810">
    <property type="entry name" value="Phage_scaffold"/>
    <property type="match status" value="1"/>
</dbReference>
<name>A0AB36BGA5_STAWA</name>
<evidence type="ECO:0000313" key="3">
    <source>
        <dbReference type="EMBL" id="NBH30533.1"/>
    </source>
</evidence>
<keyword evidence="1" id="KW-0175">Coiled coil</keyword>
<accession>A0AB36BGA5</accession>
<dbReference type="InterPro" id="IPR009636">
    <property type="entry name" value="SCAF"/>
</dbReference>
<comment type="caution">
    <text evidence="3">The sequence shown here is derived from an EMBL/GenBank/DDBJ whole genome shotgun (WGS) entry which is preliminary data.</text>
</comment>
<feature type="compositionally biased region" description="Polar residues" evidence="2">
    <location>
        <begin position="153"/>
        <end position="177"/>
    </location>
</feature>
<gene>
    <name evidence="3" type="ORF">D3Z30_06020</name>
</gene>